<organism evidence="2">
    <name type="scientific">Thermoleptolyngbya oregonensis NK1-22</name>
    <dbReference type="NCBI Taxonomy" id="2547457"/>
    <lineage>
        <taxon>Bacteria</taxon>
        <taxon>Bacillati</taxon>
        <taxon>Cyanobacteriota</taxon>
        <taxon>Cyanophyceae</taxon>
        <taxon>Oculatellales</taxon>
        <taxon>Oculatellaceae</taxon>
        <taxon>Thermoleptolyngbya</taxon>
    </lineage>
</organism>
<gene>
    <name evidence="2" type="ORF">HNI00_04960</name>
</gene>
<feature type="transmembrane region" description="Helical" evidence="1">
    <location>
        <begin position="132"/>
        <end position="152"/>
    </location>
</feature>
<feature type="transmembrane region" description="Helical" evidence="1">
    <location>
        <begin position="451"/>
        <end position="472"/>
    </location>
</feature>
<evidence type="ECO:0000256" key="1">
    <source>
        <dbReference type="SAM" id="Phobius"/>
    </source>
</evidence>
<feature type="transmembrane region" description="Helical" evidence="1">
    <location>
        <begin position="173"/>
        <end position="192"/>
    </location>
</feature>
<reference evidence="2" key="1">
    <citation type="submission" date="2020-05" db="EMBL/GenBank/DDBJ databases">
        <authorList>
            <person name="Zhu T."/>
            <person name="Keshari N."/>
            <person name="Lu X."/>
        </authorList>
    </citation>
    <scope>NUCLEOTIDE SEQUENCE</scope>
    <source>
        <strain evidence="2">NK1-22</strain>
    </source>
</reference>
<feature type="transmembrane region" description="Helical" evidence="1">
    <location>
        <begin position="198"/>
        <end position="220"/>
    </location>
</feature>
<evidence type="ECO:0000313" key="2">
    <source>
        <dbReference type="EMBL" id="WOB42577.1"/>
    </source>
</evidence>
<feature type="transmembrane region" description="Helical" evidence="1">
    <location>
        <begin position="43"/>
        <end position="60"/>
    </location>
</feature>
<dbReference type="EMBL" id="CP053540">
    <property type="protein sequence ID" value="WOB42577.1"/>
    <property type="molecule type" value="Genomic_DNA"/>
</dbReference>
<evidence type="ECO:0008006" key="3">
    <source>
        <dbReference type="Google" id="ProtNLM"/>
    </source>
</evidence>
<keyword evidence="1" id="KW-0472">Membrane</keyword>
<sequence>MVWISLCCDLVSKEVQVSLVERLVTKWMTVGDRLRQAAAQRPVAATSLAIFWACVFVYAMNGRVDLNSSDNVTNTLLGFNWLQNHSLNFDAFRDGYLYRGGGIPFYFVESPTGHLSSRFPTGPALVTFPLAVLYYFALKLAAFLDGITGGIFNLFPAGFPDVASEDFATYRQGFSKFAATISTALTVVFFYLSTRLKFSPSVAAVSTFVFAFATGSWPICSQDLRQHTISNLLLSGILLCLLKVERSEGKNRRLLLFLAGIFCGILPSARITSALFSAVIFLYVVIAYRKEAVFFLLGLPSVLFHLGWNLYYFGWSNLIVGGYISHIEKHPSSYSWTFEQFRRGSLGLLLSPSNGILVFSPVLLFAIPGAYRLLRRWKRENRRDEWLLLCLMVSVFLLYLQYSFYLIWLGGNDSFGPRFLADTLPISCFLIAYFLADLAPKLTRNWQGARFVLALFLISLTLSTLIQTIGAFTQTNWKASPMPATERNGRLWALQDSKIERHTRNLLAKFNKPIRDRKTYLAGFQGTAESLYWIELDGDEVPVGDRPRVRSGQRRLLKLALHNTGTSPWFGYQTGIEKMGEAKIRLRFYDAKGEDKTPRIGNQLFVSGRTQPGGATIAIGQAAFPAEPGVYQLVCWLVADGISSLNPESAPTYIQTITVLPRSSPAQPDSPNP</sequence>
<feature type="transmembrane region" description="Helical" evidence="1">
    <location>
        <begin position="293"/>
        <end position="313"/>
    </location>
</feature>
<feature type="transmembrane region" description="Helical" evidence="1">
    <location>
        <begin position="419"/>
        <end position="439"/>
    </location>
</feature>
<dbReference type="AlphaFoldDB" id="A0AA96YLW5"/>
<dbReference type="RefSeq" id="WP_316791209.1">
    <property type="nucleotide sequence ID" value="NZ_CP053540.1"/>
</dbReference>
<keyword evidence="1" id="KW-0812">Transmembrane</keyword>
<accession>A0AA96YLW5</accession>
<feature type="transmembrane region" description="Helical" evidence="1">
    <location>
        <begin position="386"/>
        <end position="407"/>
    </location>
</feature>
<protein>
    <recommendedName>
        <fullName evidence="3">Glycosyltransferase RgtA/B/C/D-like domain-containing protein</fullName>
    </recommendedName>
</protein>
<feature type="transmembrane region" description="Helical" evidence="1">
    <location>
        <begin position="355"/>
        <end position="374"/>
    </location>
</feature>
<feature type="transmembrane region" description="Helical" evidence="1">
    <location>
        <begin position="256"/>
        <end position="286"/>
    </location>
</feature>
<dbReference type="KEGG" id="tog:HNI00_04960"/>
<proteinExistence type="predicted"/>
<keyword evidence="1" id="KW-1133">Transmembrane helix</keyword>
<name>A0AA96YLW5_9CYAN</name>